<evidence type="ECO:0000313" key="8">
    <source>
        <dbReference type="EMBL" id="GAA1118206.1"/>
    </source>
</evidence>
<evidence type="ECO:0000259" key="6">
    <source>
        <dbReference type="Pfam" id="PF00326"/>
    </source>
</evidence>
<dbReference type="InterPro" id="IPR001375">
    <property type="entry name" value="Peptidase_S9_cat"/>
</dbReference>
<comment type="caution">
    <text evidence="8">The sequence shown here is derived from an EMBL/GenBank/DDBJ whole genome shotgun (WGS) entry which is preliminary data.</text>
</comment>
<dbReference type="EC" id="3.4.21.26" evidence="2"/>
<dbReference type="SUPFAM" id="SSF50993">
    <property type="entry name" value="Peptidase/esterase 'gauge' domain"/>
    <property type="match status" value="1"/>
</dbReference>
<sequence>MTASTVTAPPAYPTAPRRELVEELHGLRIADPYRELEDAAAPATVAWCRAQEELFRAHRAGWPGLAELRRTLTGLLDTGSVSAPVTCGGRRFHTRARPGADRPALVVTEDGADRTLLDPLALDPSGGTVLDAWAPSREGTRIAVQTSTGGTEDSVLHVLDVATGAVLDGPVDRLRRSAIAWLPGGGAFYYVRRLPPELHPGEERYHRRVWLHRVGTDPAEDVPVFGEGRDPRQFYAVSVSEDGRWLIVTATAGASPGTEVRLADLAATGPERPRFTVLRLAADARTTATVRRGRLYLLTRDGAPRGRVETADPARPDDRTVLLPEDPEAVLEDLAVLDGPAPGRTLLAVTRTRHGVAEVALYDAADGTPHGRAALPGAGAVGPLRTDPDGGTRLWFGYTDHVTPNQVLCHDAATGTTALWAAPEGAPDTGGAQVRLLVYPSHDGTPVRMFVVSPTGRPDRPRPTVLSGYGGFGASVLPGFAVQALAWVRAGGVYAFACLRGGGEEGEQWHRAGRRELKHNTFDDLDAAAEHLVAEGWTAPGGLALIGSSNGGLTVAAALTRRPDRYAAVVAVAPLLDMVRYELSGMGPSWSQEYGTAADPGQLAVLHGYSPYHRVRDGVRYPAVLFGVADGDTRVDPLHARKTAAALQAASSGPGPVLLRQEYGLGHGERGIGATVDLLADSLAFLAAHTGLPVDRPAAGRPPY</sequence>
<keyword evidence="5" id="KW-0720">Serine protease</keyword>
<dbReference type="Gene3D" id="3.40.50.1820">
    <property type="entry name" value="alpha/beta hydrolase"/>
    <property type="match status" value="1"/>
</dbReference>
<dbReference type="PANTHER" id="PTHR42881:SF2">
    <property type="entry name" value="PROLYL ENDOPEPTIDASE"/>
    <property type="match status" value="1"/>
</dbReference>
<evidence type="ECO:0000256" key="1">
    <source>
        <dbReference type="ARBA" id="ARBA00001070"/>
    </source>
</evidence>
<dbReference type="EMBL" id="BAAALD010000107">
    <property type="protein sequence ID" value="GAA1118206.1"/>
    <property type="molecule type" value="Genomic_DNA"/>
</dbReference>
<comment type="catalytic activity">
    <reaction evidence="1">
        <text>Hydrolysis of Pro-|-Xaa &gt;&gt; Ala-|-Xaa in oligopeptides.</text>
        <dbReference type="EC" id="3.4.21.26"/>
    </reaction>
</comment>
<evidence type="ECO:0000256" key="5">
    <source>
        <dbReference type="ARBA" id="ARBA00022825"/>
    </source>
</evidence>
<dbReference type="InterPro" id="IPR023302">
    <property type="entry name" value="Pept_S9A_N"/>
</dbReference>
<keyword evidence="3" id="KW-0645">Protease</keyword>
<dbReference type="InterPro" id="IPR002470">
    <property type="entry name" value="Peptidase_S9A"/>
</dbReference>
<reference evidence="8 9" key="1">
    <citation type="journal article" date="2019" name="Int. J. Syst. Evol. Microbiol.">
        <title>The Global Catalogue of Microorganisms (GCM) 10K type strain sequencing project: providing services to taxonomists for standard genome sequencing and annotation.</title>
        <authorList>
            <consortium name="The Broad Institute Genomics Platform"/>
            <consortium name="The Broad Institute Genome Sequencing Center for Infectious Disease"/>
            <person name="Wu L."/>
            <person name="Ma J."/>
        </authorList>
    </citation>
    <scope>NUCLEOTIDE SEQUENCE [LARGE SCALE GENOMIC DNA]</scope>
    <source>
        <strain evidence="8 9">JCM 13002</strain>
    </source>
</reference>
<dbReference type="Pfam" id="PF00326">
    <property type="entry name" value="Peptidase_S9"/>
    <property type="match status" value="1"/>
</dbReference>
<protein>
    <recommendedName>
        <fullName evidence="2">prolyl oligopeptidase</fullName>
        <ecNumber evidence="2">3.4.21.26</ecNumber>
    </recommendedName>
</protein>
<dbReference type="RefSeq" id="WP_344627552.1">
    <property type="nucleotide sequence ID" value="NZ_BAAALD010000107.1"/>
</dbReference>
<dbReference type="InterPro" id="IPR029058">
    <property type="entry name" value="AB_hydrolase_fold"/>
</dbReference>
<evidence type="ECO:0000259" key="7">
    <source>
        <dbReference type="Pfam" id="PF02897"/>
    </source>
</evidence>
<dbReference type="PRINTS" id="PR00862">
    <property type="entry name" value="PROLIGOPTASE"/>
</dbReference>
<dbReference type="InterPro" id="IPR051167">
    <property type="entry name" value="Prolyl_oligopep/macrocyclase"/>
</dbReference>
<gene>
    <name evidence="8" type="ORF">GCM10009663_67770</name>
</gene>
<proteinExistence type="predicted"/>
<evidence type="ECO:0000256" key="4">
    <source>
        <dbReference type="ARBA" id="ARBA00022801"/>
    </source>
</evidence>
<keyword evidence="4" id="KW-0378">Hydrolase</keyword>
<organism evidence="8 9">
    <name type="scientific">Kitasatospora arboriphila</name>
    <dbReference type="NCBI Taxonomy" id="258052"/>
    <lineage>
        <taxon>Bacteria</taxon>
        <taxon>Bacillati</taxon>
        <taxon>Actinomycetota</taxon>
        <taxon>Actinomycetes</taxon>
        <taxon>Kitasatosporales</taxon>
        <taxon>Streptomycetaceae</taxon>
        <taxon>Kitasatospora</taxon>
    </lineage>
</organism>
<dbReference type="PANTHER" id="PTHR42881">
    <property type="entry name" value="PROLYL ENDOPEPTIDASE"/>
    <property type="match status" value="1"/>
</dbReference>
<evidence type="ECO:0000313" key="9">
    <source>
        <dbReference type="Proteomes" id="UP001499987"/>
    </source>
</evidence>
<dbReference type="SUPFAM" id="SSF53474">
    <property type="entry name" value="alpha/beta-Hydrolases"/>
    <property type="match status" value="1"/>
</dbReference>
<evidence type="ECO:0000256" key="3">
    <source>
        <dbReference type="ARBA" id="ARBA00022670"/>
    </source>
</evidence>
<evidence type="ECO:0000256" key="2">
    <source>
        <dbReference type="ARBA" id="ARBA00011897"/>
    </source>
</evidence>
<feature type="domain" description="Peptidase S9A N-terminal" evidence="7">
    <location>
        <begin position="13"/>
        <end position="421"/>
    </location>
</feature>
<keyword evidence="9" id="KW-1185">Reference proteome</keyword>
<name>A0ABN1U597_9ACTN</name>
<accession>A0ABN1U597</accession>
<dbReference type="Proteomes" id="UP001499987">
    <property type="component" value="Unassembled WGS sequence"/>
</dbReference>
<feature type="domain" description="Peptidase S9 prolyl oligopeptidase catalytic" evidence="6">
    <location>
        <begin position="485"/>
        <end position="691"/>
    </location>
</feature>
<dbReference type="Pfam" id="PF02897">
    <property type="entry name" value="Peptidase_S9_N"/>
    <property type="match status" value="1"/>
</dbReference>
<dbReference type="Gene3D" id="2.130.10.120">
    <property type="entry name" value="Prolyl oligopeptidase, N-terminal domain"/>
    <property type="match status" value="1"/>
</dbReference>